<dbReference type="AlphaFoldDB" id="A0A7W8CUH6"/>
<feature type="chain" id="PRO_5038908960" evidence="5">
    <location>
        <begin position="25"/>
        <end position="129"/>
    </location>
</feature>
<keyword evidence="3" id="KW-1133">Transmembrane helix</keyword>
<proteinExistence type="predicted"/>
<reference evidence="7 8" key="1">
    <citation type="submission" date="2020-08" db="EMBL/GenBank/DDBJ databases">
        <title>Genomic Encyclopedia of Type Strains, Phase IV (KMG-IV): sequencing the most valuable type-strain genomes for metagenomic binning, comparative biology and taxonomic classification.</title>
        <authorList>
            <person name="Goeker M."/>
        </authorList>
    </citation>
    <scope>NUCLEOTIDE SEQUENCE [LARGE SCALE GENOMIC DNA]</scope>
    <source>
        <strain evidence="7 8">DSM 15895</strain>
    </source>
</reference>
<accession>A0A7W8CUH6</accession>
<evidence type="ECO:0000256" key="4">
    <source>
        <dbReference type="ARBA" id="ARBA00023136"/>
    </source>
</evidence>
<evidence type="ECO:0000313" key="7">
    <source>
        <dbReference type="EMBL" id="MBB5180215.1"/>
    </source>
</evidence>
<keyword evidence="8" id="KW-1185">Reference proteome</keyword>
<evidence type="ECO:0000256" key="2">
    <source>
        <dbReference type="ARBA" id="ARBA00022692"/>
    </source>
</evidence>
<dbReference type="Proteomes" id="UP000525923">
    <property type="component" value="Unassembled WGS sequence"/>
</dbReference>
<dbReference type="Pfam" id="PF06271">
    <property type="entry name" value="RDD"/>
    <property type="match status" value="1"/>
</dbReference>
<gene>
    <name evidence="7" type="ORF">HNQ44_001643</name>
</gene>
<feature type="signal peptide" evidence="5">
    <location>
        <begin position="1"/>
        <end position="24"/>
    </location>
</feature>
<protein>
    <submittedName>
        <fullName evidence="7">Putative RDD family membrane protein YckC</fullName>
    </submittedName>
</protein>
<evidence type="ECO:0000256" key="1">
    <source>
        <dbReference type="ARBA" id="ARBA00004141"/>
    </source>
</evidence>
<dbReference type="GO" id="GO:0016020">
    <property type="term" value="C:membrane"/>
    <property type="evidence" value="ECO:0007669"/>
    <property type="project" value="UniProtKB-SubCell"/>
</dbReference>
<evidence type="ECO:0000313" key="8">
    <source>
        <dbReference type="Proteomes" id="UP000525923"/>
    </source>
</evidence>
<evidence type="ECO:0000256" key="3">
    <source>
        <dbReference type="ARBA" id="ARBA00022989"/>
    </source>
</evidence>
<name>A0A7W8CUH6_9BACL</name>
<keyword evidence="2" id="KW-0812">Transmembrane</keyword>
<dbReference type="InterPro" id="IPR010432">
    <property type="entry name" value="RDD"/>
</dbReference>
<organism evidence="7 8">
    <name type="scientific">Planococcus koreensis</name>
    <dbReference type="NCBI Taxonomy" id="112331"/>
    <lineage>
        <taxon>Bacteria</taxon>
        <taxon>Bacillati</taxon>
        <taxon>Bacillota</taxon>
        <taxon>Bacilli</taxon>
        <taxon>Bacillales</taxon>
        <taxon>Caryophanaceae</taxon>
        <taxon>Planococcus</taxon>
    </lineage>
</organism>
<evidence type="ECO:0000259" key="6">
    <source>
        <dbReference type="Pfam" id="PF06271"/>
    </source>
</evidence>
<evidence type="ECO:0000256" key="5">
    <source>
        <dbReference type="SAM" id="SignalP"/>
    </source>
</evidence>
<sequence length="129" mass="13826">MNELTKKRLKAMLIDMAVSSAVSAALEPLVKKKVKTGFVPNVIMPSVVLWGLEAAEIGLAGQTLGQKAMGIKIVTADGGKPTTAQLLKRAMHRDSLSSMSYLKDRKSFEGNGGAVFPHDRYAGTLVKKL</sequence>
<feature type="domain" description="RDD" evidence="6">
    <location>
        <begin position="7"/>
        <end position="91"/>
    </location>
</feature>
<keyword evidence="4" id="KW-0472">Membrane</keyword>
<comment type="subcellular location">
    <subcellularLocation>
        <location evidence="1">Membrane</location>
        <topology evidence="1">Multi-pass membrane protein</topology>
    </subcellularLocation>
</comment>
<dbReference type="EMBL" id="JACHHE010000004">
    <property type="protein sequence ID" value="MBB5180215.1"/>
    <property type="molecule type" value="Genomic_DNA"/>
</dbReference>
<comment type="caution">
    <text evidence="7">The sequence shown here is derived from an EMBL/GenBank/DDBJ whole genome shotgun (WGS) entry which is preliminary data.</text>
</comment>
<dbReference type="RefSeq" id="WP_135501933.1">
    <property type="nucleotide sequence ID" value="NZ_CP181055.1"/>
</dbReference>
<dbReference type="OrthoDB" id="2354892at2"/>
<keyword evidence="5" id="KW-0732">Signal</keyword>